<feature type="transmembrane region" description="Helical" evidence="8">
    <location>
        <begin position="452"/>
        <end position="474"/>
    </location>
</feature>
<comment type="caution">
    <text evidence="10">The sequence shown here is derived from an EMBL/GenBank/DDBJ whole genome shotgun (WGS) entry which is preliminary data.</text>
</comment>
<feature type="domain" description="NADH:quinone oxidoreductase/Mrp antiporter transmembrane" evidence="9">
    <location>
        <begin position="111"/>
        <end position="373"/>
    </location>
</feature>
<feature type="transmembrane region" description="Helical" evidence="8">
    <location>
        <begin position="267"/>
        <end position="295"/>
    </location>
</feature>
<keyword evidence="4 8" id="KW-1133">Transmembrane helix</keyword>
<dbReference type="PANTHER" id="PTHR42682">
    <property type="entry name" value="HYDROGENASE-4 COMPONENT F"/>
    <property type="match status" value="1"/>
</dbReference>
<feature type="transmembrane region" description="Helical" evidence="8">
    <location>
        <begin position="213"/>
        <end position="232"/>
    </location>
</feature>
<evidence type="ECO:0000313" key="10">
    <source>
        <dbReference type="EMBL" id="MBB5751715.1"/>
    </source>
</evidence>
<dbReference type="GO" id="GO:0005886">
    <property type="term" value="C:plasma membrane"/>
    <property type="evidence" value="ECO:0007669"/>
    <property type="project" value="UniProtKB-SubCell"/>
</dbReference>
<feature type="transmembrane region" description="Helical" evidence="8">
    <location>
        <begin position="333"/>
        <end position="354"/>
    </location>
</feature>
<dbReference type="RefSeq" id="WP_183852730.1">
    <property type="nucleotide sequence ID" value="NZ_JACHOO010000002.1"/>
</dbReference>
<proteinExistence type="predicted"/>
<evidence type="ECO:0000256" key="3">
    <source>
        <dbReference type="ARBA" id="ARBA00022692"/>
    </source>
</evidence>
<name>A0A7W9CTQ5_9HYPH</name>
<feature type="transmembrane region" description="Helical" evidence="8">
    <location>
        <begin position="179"/>
        <end position="201"/>
    </location>
</feature>
<dbReference type="EMBL" id="JACHOO010000002">
    <property type="protein sequence ID" value="MBB5751715.1"/>
    <property type="molecule type" value="Genomic_DNA"/>
</dbReference>
<comment type="subcellular location">
    <subcellularLocation>
        <location evidence="1">Cell membrane</location>
        <topology evidence="1">Multi-pass membrane protein</topology>
    </subcellularLocation>
    <subcellularLocation>
        <location evidence="7">Membrane</location>
        <topology evidence="7">Multi-pass membrane protein</topology>
    </subcellularLocation>
</comment>
<feature type="transmembrane region" description="Helical" evidence="8">
    <location>
        <begin position="145"/>
        <end position="173"/>
    </location>
</feature>
<dbReference type="AlphaFoldDB" id="A0A7W9CTQ5"/>
<dbReference type="InterPro" id="IPR052175">
    <property type="entry name" value="ComplexI-like_HydComp"/>
</dbReference>
<dbReference type="Pfam" id="PF00361">
    <property type="entry name" value="Proton_antipo_M"/>
    <property type="match status" value="1"/>
</dbReference>
<sequence length="556" mass="56367">MIEAVSPALPLLLGAALAVLLRGRARDAVSVAAAVAALGLVLLLPDREGGRIGWLGFRLVTVAVDPAARLFGAAFAIAALAGIVHALAQRNPLERAAALLYAGAALGIVFAGDLVTFTIFFELLAVGSTLVVWSGGRRAAALRYAAVHAFAGALLIAGAAAASAGGVTTFAAVAEAGPLARGLLLAGLLVNAGAFPFSFWVADAYPKASWSGAVFLSAFTTKAAVYGLIRLFPGESALVVFGAATVVYGAIYALNTRDLRALLSYSIVGQVGIMLMAVGTGSALALAAAALHAFAHVVYKAMMMMAAGGLVDAQGRTPLGAIGPFRRSMPVTALVLAIGALALSGLPLTAGFVSKSALSAALGKEGAAFAWFLLTASSAATFLYAVCRPLLLIETGAAARPLADPSPSRLAPMVLLAALTLAIGFVPAALLGRIPGTGAIAVLTPDHIVFQLAVLAAAALVLLLARAVILPGAATLHDIDSLWRTPLWRVVARWLGRPVATYGRARAGVVAVLRNALAGLERQHGPQGALGRNWPTGSMALSAAILLGATLLLAYI</sequence>
<evidence type="ECO:0000256" key="2">
    <source>
        <dbReference type="ARBA" id="ARBA00022475"/>
    </source>
</evidence>
<keyword evidence="3 7" id="KW-0812">Transmembrane</keyword>
<dbReference type="PANTHER" id="PTHR42682:SF4">
    <property type="entry name" value="NADH-UBIQUINONE_PLASTOQUINONE"/>
    <property type="match status" value="1"/>
</dbReference>
<dbReference type="Proteomes" id="UP000523821">
    <property type="component" value="Unassembled WGS sequence"/>
</dbReference>
<keyword evidence="5" id="KW-0560">Oxidoreductase</keyword>
<evidence type="ECO:0000313" key="11">
    <source>
        <dbReference type="Proteomes" id="UP000523821"/>
    </source>
</evidence>
<feature type="transmembrane region" description="Helical" evidence="8">
    <location>
        <begin position="238"/>
        <end position="255"/>
    </location>
</feature>
<protein>
    <submittedName>
        <fullName evidence="10">Multicomponent Na+:H+ antiporter subunit D</fullName>
    </submittedName>
</protein>
<gene>
    <name evidence="10" type="ORF">GGQ63_000767</name>
</gene>
<evidence type="ECO:0000256" key="6">
    <source>
        <dbReference type="ARBA" id="ARBA00023136"/>
    </source>
</evidence>
<keyword evidence="11" id="KW-1185">Reference proteome</keyword>
<evidence type="ECO:0000259" key="9">
    <source>
        <dbReference type="Pfam" id="PF00361"/>
    </source>
</evidence>
<organism evidence="10 11">
    <name type="scientific">Prosthecomicrobium pneumaticum</name>
    <dbReference type="NCBI Taxonomy" id="81895"/>
    <lineage>
        <taxon>Bacteria</taxon>
        <taxon>Pseudomonadati</taxon>
        <taxon>Pseudomonadota</taxon>
        <taxon>Alphaproteobacteria</taxon>
        <taxon>Hyphomicrobiales</taxon>
        <taxon>Kaistiaceae</taxon>
        <taxon>Prosthecomicrobium</taxon>
    </lineage>
</organism>
<reference evidence="10 11" key="1">
    <citation type="submission" date="2020-08" db="EMBL/GenBank/DDBJ databases">
        <title>Genomic Encyclopedia of Type Strains, Phase IV (KMG-IV): sequencing the most valuable type-strain genomes for metagenomic binning, comparative biology and taxonomic classification.</title>
        <authorList>
            <person name="Goeker M."/>
        </authorList>
    </citation>
    <scope>NUCLEOTIDE SEQUENCE [LARGE SCALE GENOMIC DNA]</scope>
    <source>
        <strain evidence="10 11">DSM 16268</strain>
    </source>
</reference>
<feature type="transmembrane region" description="Helical" evidence="8">
    <location>
        <begin position="66"/>
        <end position="88"/>
    </location>
</feature>
<keyword evidence="6 8" id="KW-0472">Membrane</keyword>
<evidence type="ECO:0000256" key="4">
    <source>
        <dbReference type="ARBA" id="ARBA00022989"/>
    </source>
</evidence>
<feature type="transmembrane region" description="Helical" evidence="8">
    <location>
        <begin position="366"/>
        <end position="386"/>
    </location>
</feature>
<accession>A0A7W9CTQ5</accession>
<evidence type="ECO:0000256" key="1">
    <source>
        <dbReference type="ARBA" id="ARBA00004651"/>
    </source>
</evidence>
<feature type="transmembrane region" description="Helical" evidence="8">
    <location>
        <begin position="410"/>
        <end position="431"/>
    </location>
</feature>
<evidence type="ECO:0000256" key="8">
    <source>
        <dbReference type="SAM" id="Phobius"/>
    </source>
</evidence>
<feature type="transmembrane region" description="Helical" evidence="8">
    <location>
        <begin position="28"/>
        <end position="45"/>
    </location>
</feature>
<evidence type="ECO:0000256" key="5">
    <source>
        <dbReference type="ARBA" id="ARBA00023002"/>
    </source>
</evidence>
<feature type="transmembrane region" description="Helical" evidence="8">
    <location>
        <begin position="534"/>
        <end position="555"/>
    </location>
</feature>
<feature type="transmembrane region" description="Helical" evidence="8">
    <location>
        <begin position="100"/>
        <end position="133"/>
    </location>
</feature>
<dbReference type="GO" id="GO:0016491">
    <property type="term" value="F:oxidoreductase activity"/>
    <property type="evidence" value="ECO:0007669"/>
    <property type="project" value="UniProtKB-KW"/>
</dbReference>
<evidence type="ECO:0000256" key="7">
    <source>
        <dbReference type="RuleBase" id="RU000320"/>
    </source>
</evidence>
<keyword evidence="2" id="KW-1003">Cell membrane</keyword>
<dbReference type="InterPro" id="IPR001750">
    <property type="entry name" value="ND/Mrp_TM"/>
</dbReference>